<keyword evidence="3" id="KW-0809">Transit peptide</keyword>
<keyword evidence="5" id="KW-1185">Reference proteome</keyword>
<accession>A0A540LT58</accession>
<dbReference type="InterPro" id="IPR003690">
    <property type="entry name" value="MTERF"/>
</dbReference>
<evidence type="ECO:0000256" key="2">
    <source>
        <dbReference type="ARBA" id="ARBA00022472"/>
    </source>
</evidence>
<dbReference type="Gene3D" id="1.25.70.10">
    <property type="entry name" value="Transcription termination factor 3, mitochondrial"/>
    <property type="match status" value="1"/>
</dbReference>
<dbReference type="GO" id="GO:0006353">
    <property type="term" value="P:DNA-templated transcription termination"/>
    <property type="evidence" value="ECO:0007669"/>
    <property type="project" value="UniProtKB-KW"/>
</dbReference>
<name>A0A540LT58_MALBA</name>
<dbReference type="FunFam" id="1.25.70.10:FF:000001">
    <property type="entry name" value="Mitochondrial transcription termination factor-like"/>
    <property type="match status" value="1"/>
</dbReference>
<gene>
    <name evidence="4" type="ORF">C1H46_024987</name>
</gene>
<keyword evidence="2" id="KW-0806">Transcription termination</keyword>
<evidence type="ECO:0000256" key="3">
    <source>
        <dbReference type="ARBA" id="ARBA00022946"/>
    </source>
</evidence>
<sequence length="382" mass="43125">MITLINKKLISLSLTSDGLHKSPLCNSISLFFYSSSRPKKRISKPKIAVAEYLISQHQFSPEAALKAASTVAYLKSPAESSSVISFLRESGFSKTHLEDVVKRVPRILIANPDIVLKPKFKVFQDSGFSDSDIVDIVSSDPWILLRSADNQLGPALLVLKNILGSNASVLKVLKLSGGVLKYDLEKTLMSNVEVLQSYGIKSSQIIKYIFHFPRFFVHKPESIVDVIKRVDEMGFDMKSKRFLSAIRIMTSLTVETWERKVKLFKSLGLSEDDISAVFRRVPQVFGVSEKKIEEVTEVLLSTGKYDISFIVNHPELLIYSVEHRLKPRLQVMEILEKKKLLGKTPNLTTICKYSEQKFTELYVVPFTNELEGRVHGVEIKIS</sequence>
<comment type="caution">
    <text evidence="4">The sequence shown here is derived from an EMBL/GenBank/DDBJ whole genome shotgun (WGS) entry which is preliminary data.</text>
</comment>
<dbReference type="PANTHER" id="PTHR13068">
    <property type="entry name" value="CGI-12 PROTEIN-RELATED"/>
    <property type="match status" value="1"/>
</dbReference>
<dbReference type="GO" id="GO:0003676">
    <property type="term" value="F:nucleic acid binding"/>
    <property type="evidence" value="ECO:0007669"/>
    <property type="project" value="InterPro"/>
</dbReference>
<dbReference type="Pfam" id="PF02536">
    <property type="entry name" value="mTERF"/>
    <property type="match status" value="1"/>
</dbReference>
<dbReference type="AlphaFoldDB" id="A0A540LT58"/>
<comment type="similarity">
    <text evidence="1">Belongs to the mTERF family.</text>
</comment>
<dbReference type="SMART" id="SM00733">
    <property type="entry name" value="Mterf"/>
    <property type="match status" value="7"/>
</dbReference>
<keyword evidence="2" id="KW-0804">Transcription</keyword>
<dbReference type="Proteomes" id="UP000315295">
    <property type="component" value="Unassembled WGS sequence"/>
</dbReference>
<proteinExistence type="inferred from homology"/>
<evidence type="ECO:0000313" key="4">
    <source>
        <dbReference type="EMBL" id="TQD89452.1"/>
    </source>
</evidence>
<dbReference type="PANTHER" id="PTHR13068:SF130">
    <property type="entry name" value="TRANSCRIPTION TERMINATION FACTOR MTERF6, CHLOROPLASTIC_MITOCHONDRIAL-LIKE"/>
    <property type="match status" value="1"/>
</dbReference>
<dbReference type="STRING" id="106549.A0A540LT58"/>
<protein>
    <submittedName>
        <fullName evidence="4">Uncharacterized protein</fullName>
    </submittedName>
</protein>
<organism evidence="4 5">
    <name type="scientific">Malus baccata</name>
    <name type="common">Siberian crab apple</name>
    <name type="synonym">Pyrus baccata</name>
    <dbReference type="NCBI Taxonomy" id="106549"/>
    <lineage>
        <taxon>Eukaryota</taxon>
        <taxon>Viridiplantae</taxon>
        <taxon>Streptophyta</taxon>
        <taxon>Embryophyta</taxon>
        <taxon>Tracheophyta</taxon>
        <taxon>Spermatophyta</taxon>
        <taxon>Magnoliopsida</taxon>
        <taxon>eudicotyledons</taxon>
        <taxon>Gunneridae</taxon>
        <taxon>Pentapetalae</taxon>
        <taxon>rosids</taxon>
        <taxon>fabids</taxon>
        <taxon>Rosales</taxon>
        <taxon>Rosaceae</taxon>
        <taxon>Amygdaloideae</taxon>
        <taxon>Maleae</taxon>
        <taxon>Malus</taxon>
    </lineage>
</organism>
<evidence type="ECO:0000313" key="5">
    <source>
        <dbReference type="Proteomes" id="UP000315295"/>
    </source>
</evidence>
<reference evidence="4 5" key="1">
    <citation type="journal article" date="2019" name="G3 (Bethesda)">
        <title>Sequencing of a Wild Apple (Malus baccata) Genome Unravels the Differences Between Cultivated and Wild Apple Species Regarding Disease Resistance and Cold Tolerance.</title>
        <authorList>
            <person name="Chen X."/>
        </authorList>
    </citation>
    <scope>NUCLEOTIDE SEQUENCE [LARGE SCALE GENOMIC DNA]</scope>
    <source>
        <strain evidence="5">cv. Shandingzi</strain>
        <tissue evidence="4">Leaves</tissue>
    </source>
</reference>
<keyword evidence="2" id="KW-0805">Transcription regulation</keyword>
<dbReference type="EMBL" id="VIEB01000478">
    <property type="protein sequence ID" value="TQD89452.1"/>
    <property type="molecule type" value="Genomic_DNA"/>
</dbReference>
<evidence type="ECO:0000256" key="1">
    <source>
        <dbReference type="ARBA" id="ARBA00007692"/>
    </source>
</evidence>
<dbReference type="InterPro" id="IPR038538">
    <property type="entry name" value="MTERF_sf"/>
</dbReference>